<dbReference type="Proteomes" id="UP001311915">
    <property type="component" value="Unassembled WGS sequence"/>
</dbReference>
<organism evidence="1 2">
    <name type="scientific">Solanum pinnatisectum</name>
    <name type="common">tansyleaf nightshade</name>
    <dbReference type="NCBI Taxonomy" id="50273"/>
    <lineage>
        <taxon>Eukaryota</taxon>
        <taxon>Viridiplantae</taxon>
        <taxon>Streptophyta</taxon>
        <taxon>Embryophyta</taxon>
        <taxon>Tracheophyta</taxon>
        <taxon>Spermatophyta</taxon>
        <taxon>Magnoliopsida</taxon>
        <taxon>eudicotyledons</taxon>
        <taxon>Gunneridae</taxon>
        <taxon>Pentapetalae</taxon>
        <taxon>asterids</taxon>
        <taxon>lamiids</taxon>
        <taxon>Solanales</taxon>
        <taxon>Solanaceae</taxon>
        <taxon>Solanoideae</taxon>
        <taxon>Solaneae</taxon>
        <taxon>Solanum</taxon>
    </lineage>
</organism>
<dbReference type="AlphaFoldDB" id="A0AAV9MHX9"/>
<comment type="caution">
    <text evidence="1">The sequence shown here is derived from an EMBL/GenBank/DDBJ whole genome shotgun (WGS) entry which is preliminary data.</text>
</comment>
<gene>
    <name evidence="1" type="ORF">R3W88_001256</name>
</gene>
<protein>
    <submittedName>
        <fullName evidence="1">Uncharacterized protein</fullName>
    </submittedName>
</protein>
<reference evidence="1 2" key="1">
    <citation type="submission" date="2023-10" db="EMBL/GenBank/DDBJ databases">
        <title>Genome-Wide Identification Analysis in wild type Solanum Pinnatisectum Reveals Some Genes Defensing Phytophthora Infestans.</title>
        <authorList>
            <person name="Sun C."/>
        </authorList>
    </citation>
    <scope>NUCLEOTIDE SEQUENCE [LARGE SCALE GENOMIC DNA]</scope>
    <source>
        <strain evidence="1">LQN</strain>
        <tissue evidence="1">Leaf</tissue>
    </source>
</reference>
<name>A0AAV9MHX9_9SOLN</name>
<accession>A0AAV9MHX9</accession>
<dbReference type="EMBL" id="JAWPEI010000001">
    <property type="protein sequence ID" value="KAK4737559.1"/>
    <property type="molecule type" value="Genomic_DNA"/>
</dbReference>
<sequence length="76" mass="8543">MDSRDASIFRSLYPQCNRFKSSKGEFATSEGGCVTWEENETLKNWPIFVDLQLGSPPLAVEGEKYNNAPILLSDDE</sequence>
<keyword evidence="2" id="KW-1185">Reference proteome</keyword>
<proteinExistence type="predicted"/>
<evidence type="ECO:0000313" key="2">
    <source>
        <dbReference type="Proteomes" id="UP001311915"/>
    </source>
</evidence>
<evidence type="ECO:0000313" key="1">
    <source>
        <dbReference type="EMBL" id="KAK4737559.1"/>
    </source>
</evidence>